<evidence type="ECO:0000313" key="1">
    <source>
        <dbReference type="EMBL" id="PIR91056.1"/>
    </source>
</evidence>
<dbReference type="Pfam" id="PF08843">
    <property type="entry name" value="AbiEii"/>
    <property type="match status" value="1"/>
</dbReference>
<evidence type="ECO:0000313" key="2">
    <source>
        <dbReference type="Proteomes" id="UP000228906"/>
    </source>
</evidence>
<comment type="caution">
    <text evidence="1">The sequence shown here is derived from an EMBL/GenBank/DDBJ whole genome shotgun (WGS) entry which is preliminary data.</text>
</comment>
<organism evidence="1 2">
    <name type="scientific">bacterium (Candidatus Gribaldobacteria) CG10_big_fil_rev_8_21_14_0_10_41_12</name>
    <dbReference type="NCBI Taxonomy" id="2014277"/>
    <lineage>
        <taxon>Bacteria</taxon>
        <taxon>Candidatus Gribaldobacteria</taxon>
    </lineage>
</organism>
<dbReference type="InterPro" id="IPR014942">
    <property type="entry name" value="AbiEii"/>
</dbReference>
<reference evidence="2" key="1">
    <citation type="submission" date="2017-09" db="EMBL/GenBank/DDBJ databases">
        <title>Depth-based differentiation of microbial function through sediment-hosted aquifers and enrichment of novel symbionts in the deep terrestrial subsurface.</title>
        <authorList>
            <person name="Probst A.J."/>
            <person name="Ladd B."/>
            <person name="Jarett J.K."/>
            <person name="Geller-Mcgrath D.E."/>
            <person name="Sieber C.M.K."/>
            <person name="Emerson J.B."/>
            <person name="Anantharaman K."/>
            <person name="Thomas B.C."/>
            <person name="Malmstrom R."/>
            <person name="Stieglmeier M."/>
            <person name="Klingl A."/>
            <person name="Woyke T."/>
            <person name="Ryan C.M."/>
            <person name="Banfield J.F."/>
        </authorList>
    </citation>
    <scope>NUCLEOTIDE SEQUENCE [LARGE SCALE GENOMIC DNA]</scope>
</reference>
<proteinExistence type="predicted"/>
<gene>
    <name evidence="1" type="ORF">COU03_03255</name>
</gene>
<sequence>MQIEAIKSEQQRILKELYLFKDFYLVGGTALALQIGHRVSIDFDLFTEKCLPPNLLSRVKKIFPKAKIAIILKHLEQFSVTVDGIKIDFVKEQPLLLDPVVFQNLKITSVAEIAAMKAHTLGFRGKLKDYVDLYFILKNKITDLQSIGDLAERKYGAEFNFRLFLEQLTYMEDIEAVDIEFLREKIDKAGLQKFFQEEVKKIKI</sequence>
<accession>A0A2H0UW36</accession>
<dbReference type="Proteomes" id="UP000228906">
    <property type="component" value="Unassembled WGS sequence"/>
</dbReference>
<name>A0A2H0UW36_9BACT</name>
<evidence type="ECO:0008006" key="3">
    <source>
        <dbReference type="Google" id="ProtNLM"/>
    </source>
</evidence>
<dbReference type="AlphaFoldDB" id="A0A2H0UW36"/>
<protein>
    <recommendedName>
        <fullName evidence="3">Nucleotidyl transferase AbiEii/AbiGii toxin family protein</fullName>
    </recommendedName>
</protein>
<dbReference type="EMBL" id="PFAV01000059">
    <property type="protein sequence ID" value="PIR91056.1"/>
    <property type="molecule type" value="Genomic_DNA"/>
</dbReference>